<keyword evidence="1" id="KW-0758">Storage protein</keyword>
<comment type="caution">
    <text evidence="9">The sequence shown here is derived from an EMBL/GenBank/DDBJ whole genome shotgun (WGS) entry which is preliminary data.</text>
</comment>
<keyword evidence="3" id="KW-0325">Glycoprotein</keyword>
<dbReference type="SMART" id="SM01170">
    <property type="entry name" value="DUF1944"/>
    <property type="match status" value="1"/>
</dbReference>
<dbReference type="PROSITE" id="PS51257">
    <property type="entry name" value="PROKAR_LIPOPROTEIN"/>
    <property type="match status" value="1"/>
</dbReference>
<evidence type="ECO:0008006" key="11">
    <source>
        <dbReference type="Google" id="ProtNLM"/>
    </source>
</evidence>
<feature type="signal peptide" evidence="6">
    <location>
        <begin position="1"/>
        <end position="15"/>
    </location>
</feature>
<dbReference type="PANTHER" id="PTHR23345:SF15">
    <property type="entry name" value="VITELLOGENIN 1-RELATED"/>
    <property type="match status" value="1"/>
</dbReference>
<evidence type="ECO:0000313" key="10">
    <source>
        <dbReference type="Proteomes" id="UP000826234"/>
    </source>
</evidence>
<feature type="chain" id="PRO_5046692639" description="Phosvitin" evidence="6">
    <location>
        <begin position="16"/>
        <end position="1460"/>
    </location>
</feature>
<dbReference type="Gene3D" id="1.25.10.20">
    <property type="entry name" value="Vitellinogen, superhelical"/>
    <property type="match status" value="1"/>
</dbReference>
<dbReference type="InterPro" id="IPR001747">
    <property type="entry name" value="Vitellogenin_N"/>
</dbReference>
<dbReference type="Pfam" id="PF09175">
    <property type="entry name" value="Vit_b-sht_shell"/>
    <property type="match status" value="1"/>
</dbReference>
<dbReference type="InterPro" id="IPR015819">
    <property type="entry name" value="Lipid_transp_b-sht_shell"/>
</dbReference>
<name>A0ABQ7SM83_PHRPL</name>
<feature type="compositionally biased region" description="Basic and acidic residues" evidence="5">
    <location>
        <begin position="1033"/>
        <end position="1060"/>
    </location>
</feature>
<protein>
    <recommendedName>
        <fullName evidence="11">Phosvitin</fullName>
    </recommendedName>
</protein>
<dbReference type="Pfam" id="PF09172">
    <property type="entry name" value="Vit_open_b-sht"/>
    <property type="match status" value="1"/>
</dbReference>
<evidence type="ECO:0000256" key="1">
    <source>
        <dbReference type="ARBA" id="ARBA00022761"/>
    </source>
</evidence>
<sequence>MKVLILAIVLTLVGCQQQVQQIKSNRNQIFSYDYEFEIRNRLPGKGFASAGIKVKCKVDIGQIDSDRKLVQAHSFEVFDYNGIYPWQRFIRSPKLTELFEREVKDVITFQHRNGHVEDIMAPAHISEFAFNIYKGILNLFEYTLKIDQKNYNLRENGIEGKCNTTYLLRSAEKNNEILVTKSKDLNDCDDMVLKVIGAAYATPCKFCKEIEEILQYLAGHPNEKFPADGTIKFLQLVQLLRTADETDYFDLFFKRYSSQPAYRRVILDLIPAVGNPVAIRFIRHKMEQGELTSFEISQTLLMFFHFCNVSQEVVEEAMIIVIEVLKDPDSAYRRLITLGYGSLLNRYCSASSVCPDKYLKPLADFATKAAQSSDIEGINLAIKTYGNVGHQAILKPIMKFMPNSASSYDLRTQCNALMALRNLGKKDPVRVQGLAFQVILNYKIDAVARVFAAMVLLETKPTLPVLMILANAMLNEPSMQVENFVYTHLRAMATSTNPDLQVIISYGWLHMAFHANNGVGIGSGRMHDVLEKAFASGRDANPFTDPEGLLSKFSDQKTSHASNILLGGGYLKMFDQDIMTGVLKADMISGILQAYQRGTKSPLLKEVVDILKNQNTLQWDKNCMTAEIHRVVPTCTGLPLQISLVHISNTKLVGNAQLSITPEPTSHFTLLDMMKSNIKLKTKLSLSIYKDMFMTMGVITPEIQAVLEENAKLIVNVPLNIDATLNIKENNFKVELPPCKQETDIISLRFKTSAVTCNIEEAPASKSTPVLLPETMSNIMKQSFDSSSAEQERTKDEPSSEIRSTEKIYSQKQSERHLDSVRHTMCFKACTFGCKACIESSNAYAGCILGDSLYNIVGEHVLKLTLKQDDTRAPIEKLQFTIQGGAHAAAEKVQLLRNEEKEIRIRRIEERTSSSEESDSSSESLSRRPRDVEKYMNEDEDEQQEPDQRRYHNQEQSSEKRKKPLFHQFSGSSSSSQQQQQETSSDSNERSSRRSSSTNMVSSSSESSPQESEGRESSSDSRSNQHAKRRYQRYQDRKRDKTQSSKRMRPSDESEHLKTENHEDELLPYFTLVAQALRSDNKDQGYKLSMYMNHEIYKIHSKMVATELAKTKWRACFDSQMLPYRFQSYMSWGNECRDYRIEMKVSRGHVARHAALQMNMKWTKLPTFFKEHASRALEFLPGIAYISGFSAVYQKNPSRELMLRMIASSPYTTAMILKIPGETFYKDGLCYPFTFPVLPAAYYQPPQITTFNILDLASWLAQGDQAVCEVGEERIVTFDDKIFNTTLINQDCDLLVVQDCNKNYKPKFRLWTRKPNPKLPREIHLNLTTAYIKILPSLDAIIVLCNDKPILVDKLLHEDLAAKIKIYRNNTTVVIEAPEYGLVNVTYNRVLLRVTVATRMKGNTCGVCGDNNGEKRNEGLMPNQELALNDIDFFHSWSSADKCVTENAPTSPEFEKAAAA</sequence>
<dbReference type="SMART" id="SM00638">
    <property type="entry name" value="LPD_N"/>
    <property type="match status" value="1"/>
</dbReference>
<evidence type="ECO:0000313" key="9">
    <source>
        <dbReference type="EMBL" id="KAH0618476.1"/>
    </source>
</evidence>
<dbReference type="SUPFAM" id="SSF56968">
    <property type="entry name" value="Lipovitellin-phosvitin complex, beta-sheet shell regions"/>
    <property type="match status" value="3"/>
</dbReference>
<feature type="region of interest" description="Disordered" evidence="5">
    <location>
        <begin position="783"/>
        <end position="814"/>
    </location>
</feature>
<comment type="caution">
    <text evidence="4">Lacks conserved residue(s) required for the propagation of feature annotation.</text>
</comment>
<dbReference type="InterPro" id="IPR001846">
    <property type="entry name" value="VWF_type-D"/>
</dbReference>
<dbReference type="PANTHER" id="PTHR23345">
    <property type="entry name" value="VITELLOGENIN-RELATED"/>
    <property type="match status" value="1"/>
</dbReference>
<feature type="compositionally biased region" description="Basic and acidic residues" evidence="5">
    <location>
        <begin position="925"/>
        <end position="937"/>
    </location>
</feature>
<evidence type="ECO:0000256" key="5">
    <source>
        <dbReference type="SAM" id="MobiDB-lite"/>
    </source>
</evidence>
<dbReference type="SUPFAM" id="SSF48431">
    <property type="entry name" value="Lipovitellin-phosvitin complex, superhelical domain"/>
    <property type="match status" value="1"/>
</dbReference>
<dbReference type="InterPro" id="IPR011030">
    <property type="entry name" value="Lipovitellin_superhlx_dom"/>
</dbReference>
<dbReference type="InterPro" id="IPR050733">
    <property type="entry name" value="Vitellogenin/Apolipophorin"/>
</dbReference>
<evidence type="ECO:0000259" key="8">
    <source>
        <dbReference type="PROSITE" id="PS51233"/>
    </source>
</evidence>
<dbReference type="SMART" id="SM00216">
    <property type="entry name" value="VWD"/>
    <property type="match status" value="1"/>
</dbReference>
<dbReference type="PROSITE" id="PS51233">
    <property type="entry name" value="VWFD"/>
    <property type="match status" value="1"/>
</dbReference>
<evidence type="ECO:0000256" key="3">
    <source>
        <dbReference type="ARBA" id="ARBA00023180"/>
    </source>
</evidence>
<proteinExistence type="predicted"/>
<keyword evidence="2" id="KW-1015">Disulfide bond</keyword>
<accession>A0ABQ7SM83</accession>
<dbReference type="Proteomes" id="UP000826234">
    <property type="component" value="Unassembled WGS sequence"/>
</dbReference>
<dbReference type="Pfam" id="PF00094">
    <property type="entry name" value="VWD"/>
    <property type="match status" value="1"/>
</dbReference>
<reference evidence="9 10" key="1">
    <citation type="journal article" date="2022" name="Gigascience">
        <title>A chromosome-level genome assembly and annotation of the desert horned lizard, Phrynosoma platyrhinos, provides insight into chromosomal rearrangements among reptiles.</title>
        <authorList>
            <person name="Koochekian N."/>
            <person name="Ascanio A."/>
            <person name="Farleigh K."/>
            <person name="Card D.C."/>
            <person name="Schield D.R."/>
            <person name="Castoe T.A."/>
            <person name="Jezkova T."/>
        </authorList>
    </citation>
    <scope>NUCLEOTIDE SEQUENCE [LARGE SCALE GENOMIC DNA]</scope>
    <source>
        <strain evidence="9">NK-2021</strain>
    </source>
</reference>
<evidence type="ECO:0000259" key="7">
    <source>
        <dbReference type="PROSITE" id="PS51211"/>
    </source>
</evidence>
<dbReference type="PROSITE" id="PS51211">
    <property type="entry name" value="VITELLOGENIN"/>
    <property type="match status" value="1"/>
</dbReference>
<evidence type="ECO:0000256" key="2">
    <source>
        <dbReference type="ARBA" id="ARBA00023157"/>
    </source>
</evidence>
<feature type="region of interest" description="Disordered" evidence="5">
    <location>
        <begin position="907"/>
        <end position="1060"/>
    </location>
</feature>
<dbReference type="Gene3D" id="2.20.90.10">
    <property type="entry name" value="Vitellinogen, beta-sheet shell domain"/>
    <property type="match status" value="1"/>
</dbReference>
<gene>
    <name evidence="9" type="ORF">JD844_017725</name>
</gene>
<dbReference type="InterPro" id="IPR015255">
    <property type="entry name" value="Vitellinogen_open_b-sht"/>
</dbReference>
<keyword evidence="10" id="KW-1185">Reference proteome</keyword>
<organism evidence="9 10">
    <name type="scientific">Phrynosoma platyrhinos</name>
    <name type="common">Desert horned lizard</name>
    <dbReference type="NCBI Taxonomy" id="52577"/>
    <lineage>
        <taxon>Eukaryota</taxon>
        <taxon>Metazoa</taxon>
        <taxon>Chordata</taxon>
        <taxon>Craniata</taxon>
        <taxon>Vertebrata</taxon>
        <taxon>Euteleostomi</taxon>
        <taxon>Lepidosauria</taxon>
        <taxon>Squamata</taxon>
        <taxon>Bifurcata</taxon>
        <taxon>Unidentata</taxon>
        <taxon>Episquamata</taxon>
        <taxon>Toxicofera</taxon>
        <taxon>Iguania</taxon>
        <taxon>Phrynosomatidae</taxon>
        <taxon>Phrynosomatinae</taxon>
        <taxon>Phrynosoma</taxon>
    </lineage>
</organism>
<dbReference type="SMART" id="SM01169">
    <property type="entry name" value="DUF1943"/>
    <property type="match status" value="1"/>
</dbReference>
<dbReference type="InterPro" id="IPR015258">
    <property type="entry name" value="Vitellinogen_b-sht_shell"/>
</dbReference>
<dbReference type="EMBL" id="JAIPUX010005289">
    <property type="protein sequence ID" value="KAH0618476.1"/>
    <property type="molecule type" value="Genomic_DNA"/>
</dbReference>
<feature type="compositionally biased region" description="Low complexity" evidence="5">
    <location>
        <begin position="968"/>
        <end position="986"/>
    </location>
</feature>
<evidence type="ECO:0000256" key="6">
    <source>
        <dbReference type="SAM" id="SignalP"/>
    </source>
</evidence>
<feature type="compositionally biased region" description="Basic and acidic residues" evidence="5">
    <location>
        <begin position="790"/>
        <end position="806"/>
    </location>
</feature>
<evidence type="ECO:0000256" key="4">
    <source>
        <dbReference type="PROSITE-ProRule" id="PRU00557"/>
    </source>
</evidence>
<dbReference type="Gene3D" id="2.20.80.10">
    <property type="entry name" value="Lipovitellin-phosvitin complex, chain A, domain 4"/>
    <property type="match status" value="1"/>
</dbReference>
<feature type="compositionally biased region" description="Basic and acidic residues" evidence="5">
    <location>
        <begin position="946"/>
        <end position="959"/>
    </location>
</feature>
<feature type="domain" description="VWFD" evidence="8">
    <location>
        <begin position="1266"/>
        <end position="1444"/>
    </location>
</feature>
<feature type="compositionally biased region" description="Low complexity" evidence="5">
    <location>
        <begin position="994"/>
        <end position="1011"/>
    </location>
</feature>
<keyword evidence="6" id="KW-0732">Signal</keyword>
<dbReference type="Pfam" id="PF01347">
    <property type="entry name" value="Vitellogenin_N"/>
    <property type="match status" value="1"/>
</dbReference>
<dbReference type="InterPro" id="IPR037088">
    <property type="entry name" value="Vitellinogen_b-sht_shell_sf"/>
</dbReference>
<feature type="domain" description="Vitellogenin" evidence="7">
    <location>
        <begin position="1"/>
        <end position="554"/>
    </location>
</feature>